<gene>
    <name evidence="3" type="primary">csd_3</name>
    <name evidence="3" type="ORF">Mal64_36320</name>
</gene>
<dbReference type="Gene3D" id="3.90.1150.10">
    <property type="entry name" value="Aspartate Aminotransferase, domain 1"/>
    <property type="match status" value="1"/>
</dbReference>
<proteinExistence type="predicted"/>
<keyword evidence="1" id="KW-0663">Pyridoxal phosphate</keyword>
<dbReference type="PANTHER" id="PTHR43586:SF15">
    <property type="entry name" value="BLR3095 PROTEIN"/>
    <property type="match status" value="1"/>
</dbReference>
<dbReference type="InterPro" id="IPR015421">
    <property type="entry name" value="PyrdxlP-dep_Trfase_major"/>
</dbReference>
<dbReference type="RefSeq" id="WP_197525864.1">
    <property type="nucleotide sequence ID" value="NZ_SJPQ01000004.1"/>
</dbReference>
<organism evidence="3 4">
    <name type="scientific">Pseudobythopirellula maris</name>
    <dbReference type="NCBI Taxonomy" id="2527991"/>
    <lineage>
        <taxon>Bacteria</taxon>
        <taxon>Pseudomonadati</taxon>
        <taxon>Planctomycetota</taxon>
        <taxon>Planctomycetia</taxon>
        <taxon>Pirellulales</taxon>
        <taxon>Lacipirellulaceae</taxon>
        <taxon>Pseudobythopirellula</taxon>
    </lineage>
</organism>
<reference evidence="3 4" key="1">
    <citation type="submission" date="2019-02" db="EMBL/GenBank/DDBJ databases">
        <title>Deep-cultivation of Planctomycetes and their phenomic and genomic characterization uncovers novel biology.</title>
        <authorList>
            <person name="Wiegand S."/>
            <person name="Jogler M."/>
            <person name="Boedeker C."/>
            <person name="Pinto D."/>
            <person name="Vollmers J."/>
            <person name="Rivas-Marin E."/>
            <person name="Kohn T."/>
            <person name="Peeters S.H."/>
            <person name="Heuer A."/>
            <person name="Rast P."/>
            <person name="Oberbeckmann S."/>
            <person name="Bunk B."/>
            <person name="Jeske O."/>
            <person name="Meyerdierks A."/>
            <person name="Storesund J.E."/>
            <person name="Kallscheuer N."/>
            <person name="Luecker S."/>
            <person name="Lage O.M."/>
            <person name="Pohl T."/>
            <person name="Merkel B.J."/>
            <person name="Hornburger P."/>
            <person name="Mueller R.-W."/>
            <person name="Bruemmer F."/>
            <person name="Labrenz M."/>
            <person name="Spormann A.M."/>
            <person name="Op Den Camp H."/>
            <person name="Overmann J."/>
            <person name="Amann R."/>
            <person name="Jetten M.S.M."/>
            <person name="Mascher T."/>
            <person name="Medema M.H."/>
            <person name="Devos D.P."/>
            <person name="Kaster A.-K."/>
            <person name="Ovreas L."/>
            <person name="Rohde M."/>
            <person name="Galperin M.Y."/>
            <person name="Jogler C."/>
        </authorList>
    </citation>
    <scope>NUCLEOTIDE SEQUENCE [LARGE SCALE GENOMIC DNA]</scope>
    <source>
        <strain evidence="3 4">Mal64</strain>
    </source>
</reference>
<accession>A0A5C5ZHH0</accession>
<keyword evidence="4" id="KW-1185">Reference proteome</keyword>
<protein>
    <submittedName>
        <fullName evidence="3">Putative cysteine desulfurase</fullName>
        <ecNumber evidence="3">2.8.1.7</ecNumber>
    </submittedName>
</protein>
<sequence>MPADAQPTTDPATTAATRAALRAEMPVAERWAYFDHAAVAPLSAPAARAIADWSSQAAQQGDTVWLEWAARVEATRKTAARLVGAGADEIALLSNTTQGINLVAEGVDWREGDNVVTLADEFPSNLLPWLNQQPKGVEVRRVATDRGRLDLDDLRKACDNRTRVVSVSWVGYSTGYRQDIDAIAEIAHDAGALFFLDAIQGLGVLPLSVRDTPIDFLAADGHKWMLGPEGAAVAYFRKENLDRLHATGVGWNSVTPQADFSQITELVLRPSATRFEGGSANMPGQHGLGASLELLTREPTARTAAAILETTDLACERLREIGAELATHRSAEPSGHDPRSGIVAFTLPGREPTEVRKRCLAAGVALSARSGRLRLSAHAYNTADDVDWLIEALRG</sequence>
<comment type="caution">
    <text evidence="3">The sequence shown here is derived from an EMBL/GenBank/DDBJ whole genome shotgun (WGS) entry which is preliminary data.</text>
</comment>
<evidence type="ECO:0000313" key="4">
    <source>
        <dbReference type="Proteomes" id="UP000315440"/>
    </source>
</evidence>
<dbReference type="InterPro" id="IPR000192">
    <property type="entry name" value="Aminotrans_V_dom"/>
</dbReference>
<dbReference type="EC" id="2.8.1.7" evidence="3"/>
<evidence type="ECO:0000313" key="3">
    <source>
        <dbReference type="EMBL" id="TWT86802.1"/>
    </source>
</evidence>
<dbReference type="Pfam" id="PF00266">
    <property type="entry name" value="Aminotran_5"/>
    <property type="match status" value="1"/>
</dbReference>
<feature type="domain" description="Aminotransferase class V" evidence="2">
    <location>
        <begin position="33"/>
        <end position="388"/>
    </location>
</feature>
<dbReference type="GO" id="GO:0031071">
    <property type="term" value="F:cysteine desulfurase activity"/>
    <property type="evidence" value="ECO:0007669"/>
    <property type="project" value="UniProtKB-EC"/>
</dbReference>
<dbReference type="Proteomes" id="UP000315440">
    <property type="component" value="Unassembled WGS sequence"/>
</dbReference>
<name>A0A5C5ZHH0_9BACT</name>
<dbReference type="PANTHER" id="PTHR43586">
    <property type="entry name" value="CYSTEINE DESULFURASE"/>
    <property type="match status" value="1"/>
</dbReference>
<dbReference type="InterPro" id="IPR015422">
    <property type="entry name" value="PyrdxlP-dep_Trfase_small"/>
</dbReference>
<evidence type="ECO:0000259" key="2">
    <source>
        <dbReference type="Pfam" id="PF00266"/>
    </source>
</evidence>
<dbReference type="EMBL" id="SJPQ01000004">
    <property type="protein sequence ID" value="TWT86802.1"/>
    <property type="molecule type" value="Genomic_DNA"/>
</dbReference>
<evidence type="ECO:0000256" key="1">
    <source>
        <dbReference type="ARBA" id="ARBA00022898"/>
    </source>
</evidence>
<dbReference type="AlphaFoldDB" id="A0A5C5ZHH0"/>
<keyword evidence="3" id="KW-0808">Transferase</keyword>
<dbReference type="Gene3D" id="3.40.640.10">
    <property type="entry name" value="Type I PLP-dependent aspartate aminotransferase-like (Major domain)"/>
    <property type="match status" value="1"/>
</dbReference>
<dbReference type="SUPFAM" id="SSF53383">
    <property type="entry name" value="PLP-dependent transferases"/>
    <property type="match status" value="1"/>
</dbReference>
<dbReference type="InterPro" id="IPR015424">
    <property type="entry name" value="PyrdxlP-dep_Trfase"/>
</dbReference>